<proteinExistence type="predicted"/>
<dbReference type="OrthoDB" id="79871at2759"/>
<evidence type="ECO:0000313" key="11">
    <source>
        <dbReference type="WBParaSite" id="DME_0000127401-mRNA-1"/>
    </source>
</evidence>
<evidence type="ECO:0000256" key="5">
    <source>
        <dbReference type="PROSITE-ProRule" id="PRU00091"/>
    </source>
</evidence>
<dbReference type="EMBL" id="UYYG01001153">
    <property type="protein sequence ID" value="VDN55661.1"/>
    <property type="molecule type" value="Genomic_DNA"/>
</dbReference>
<evidence type="ECO:0000313" key="8">
    <source>
        <dbReference type="EMBL" id="VDN55661.1"/>
    </source>
</evidence>
<evidence type="ECO:0000259" key="7">
    <source>
        <dbReference type="PROSITE" id="PS50178"/>
    </source>
</evidence>
<evidence type="ECO:0000256" key="4">
    <source>
        <dbReference type="ARBA" id="ARBA00023054"/>
    </source>
</evidence>
<keyword evidence="1" id="KW-0479">Metal-binding</keyword>
<dbReference type="InterPro" id="IPR011011">
    <property type="entry name" value="Znf_FYVE_PHD"/>
</dbReference>
<dbReference type="InterPro" id="IPR013083">
    <property type="entry name" value="Znf_RING/FYVE/PHD"/>
</dbReference>
<reference evidence="8 10" key="2">
    <citation type="submission" date="2018-11" db="EMBL/GenBank/DDBJ databases">
        <authorList>
            <consortium name="Pathogen Informatics"/>
        </authorList>
    </citation>
    <scope>NUCLEOTIDE SEQUENCE [LARGE SCALE GENOMIC DNA]</scope>
</reference>
<evidence type="ECO:0000256" key="2">
    <source>
        <dbReference type="ARBA" id="ARBA00022771"/>
    </source>
</evidence>
<dbReference type="GO" id="GO:0005737">
    <property type="term" value="C:cytoplasm"/>
    <property type="evidence" value="ECO:0007669"/>
    <property type="project" value="TreeGrafter"/>
</dbReference>
<keyword evidence="2 5" id="KW-0863">Zinc-finger</keyword>
<dbReference type="Gene3D" id="3.30.40.10">
    <property type="entry name" value="Zinc/RING finger domain, C3HC4 (zinc finger)"/>
    <property type="match status" value="1"/>
</dbReference>
<evidence type="ECO:0000313" key="10">
    <source>
        <dbReference type="Proteomes" id="UP000274756"/>
    </source>
</evidence>
<dbReference type="Proteomes" id="UP000038040">
    <property type="component" value="Unplaced"/>
</dbReference>
<dbReference type="InterPro" id="IPR017455">
    <property type="entry name" value="Znf_FYVE-rel"/>
</dbReference>
<dbReference type="PANTHER" id="PTHR45956:SF6">
    <property type="entry name" value="RUN DOMAIN-CONTAINING PROTEIN"/>
    <property type="match status" value="1"/>
</dbReference>
<name>A0A0N4U3G9_DRAME</name>
<evidence type="ECO:0000256" key="3">
    <source>
        <dbReference type="ARBA" id="ARBA00022833"/>
    </source>
</evidence>
<feature type="coiled-coil region" evidence="6">
    <location>
        <begin position="20"/>
        <end position="47"/>
    </location>
</feature>
<feature type="domain" description="FYVE-type" evidence="7">
    <location>
        <begin position="59"/>
        <end position="117"/>
    </location>
</feature>
<protein>
    <submittedName>
        <fullName evidence="11">FYVE-type domain-containing protein</fullName>
    </submittedName>
</protein>
<dbReference type="InterPro" id="IPR000306">
    <property type="entry name" value="Znf_FYVE"/>
</dbReference>
<dbReference type="PROSITE" id="PS50178">
    <property type="entry name" value="ZF_FYVE"/>
    <property type="match status" value="1"/>
</dbReference>
<keyword evidence="4 6" id="KW-0175">Coiled coil</keyword>
<organism evidence="9 11">
    <name type="scientific">Dracunculus medinensis</name>
    <name type="common">Guinea worm</name>
    <dbReference type="NCBI Taxonomy" id="318479"/>
    <lineage>
        <taxon>Eukaryota</taxon>
        <taxon>Metazoa</taxon>
        <taxon>Ecdysozoa</taxon>
        <taxon>Nematoda</taxon>
        <taxon>Chromadorea</taxon>
        <taxon>Rhabditida</taxon>
        <taxon>Spirurina</taxon>
        <taxon>Dracunculoidea</taxon>
        <taxon>Dracunculidae</taxon>
        <taxon>Dracunculus</taxon>
    </lineage>
</organism>
<dbReference type="STRING" id="318479.A0A0N4U3G9"/>
<dbReference type="InterPro" id="IPR047335">
    <property type="entry name" value="RUFY1-3"/>
</dbReference>
<sequence length="126" mass="14571">MFLQNFAELSINYEQNAHKLEECEKALEELGCNLSESKLKIIEMQEELLPLSDAQWENDANVENCKRCNIQFSVSKRRHHCRKCGSIFCNSCSSARLKLPSNAKPVRVCLPCYNYLQNRQNCVPNE</sequence>
<dbReference type="Pfam" id="PF01363">
    <property type="entry name" value="FYVE"/>
    <property type="match status" value="1"/>
</dbReference>
<reference evidence="11" key="1">
    <citation type="submission" date="2017-02" db="UniProtKB">
        <authorList>
            <consortium name="WormBaseParasite"/>
        </authorList>
    </citation>
    <scope>IDENTIFICATION</scope>
</reference>
<keyword evidence="10" id="KW-1185">Reference proteome</keyword>
<dbReference type="GO" id="GO:0008270">
    <property type="term" value="F:zinc ion binding"/>
    <property type="evidence" value="ECO:0007669"/>
    <property type="project" value="UniProtKB-KW"/>
</dbReference>
<dbReference type="PANTHER" id="PTHR45956">
    <property type="entry name" value="RUN AND FYVE DOMAIN-CONTAINING PROTEIN 2-LIKE PROTEIN"/>
    <property type="match status" value="1"/>
</dbReference>
<evidence type="ECO:0000256" key="6">
    <source>
        <dbReference type="SAM" id="Coils"/>
    </source>
</evidence>
<dbReference type="Proteomes" id="UP000274756">
    <property type="component" value="Unassembled WGS sequence"/>
</dbReference>
<gene>
    <name evidence="8" type="ORF">DME_LOCUS5634</name>
</gene>
<evidence type="ECO:0000313" key="9">
    <source>
        <dbReference type="Proteomes" id="UP000038040"/>
    </source>
</evidence>
<dbReference type="AlphaFoldDB" id="A0A0N4U3G9"/>
<evidence type="ECO:0000256" key="1">
    <source>
        <dbReference type="ARBA" id="ARBA00022723"/>
    </source>
</evidence>
<dbReference type="SMART" id="SM00064">
    <property type="entry name" value="FYVE"/>
    <property type="match status" value="1"/>
</dbReference>
<accession>A0A0N4U3G9</accession>
<dbReference type="WBParaSite" id="DME_0000127401-mRNA-1">
    <property type="protein sequence ID" value="DME_0000127401-mRNA-1"/>
    <property type="gene ID" value="DME_0000127401"/>
</dbReference>
<dbReference type="SUPFAM" id="SSF57903">
    <property type="entry name" value="FYVE/PHD zinc finger"/>
    <property type="match status" value="1"/>
</dbReference>
<keyword evidence="3" id="KW-0862">Zinc</keyword>